<proteinExistence type="predicted"/>
<evidence type="ECO:0000313" key="2">
    <source>
        <dbReference type="Proteomes" id="UP001228690"/>
    </source>
</evidence>
<name>A0ABY8MHG4_9SPIO</name>
<keyword evidence="2" id="KW-1185">Reference proteome</keyword>
<protein>
    <submittedName>
        <fullName evidence="1">Uncharacterized protein</fullName>
    </submittedName>
</protein>
<reference evidence="1 2" key="1">
    <citation type="submission" date="2023-04" db="EMBL/GenBank/DDBJ databases">
        <title>Spirochaete genome identified in red abalone sample constitutes a novel genus.</title>
        <authorList>
            <person name="Sharma S.P."/>
            <person name="Purcell C.M."/>
            <person name="Hyde J.R."/>
            <person name="Severin A.J."/>
        </authorList>
    </citation>
    <scope>NUCLEOTIDE SEQUENCE [LARGE SCALE GENOMIC DNA]</scope>
    <source>
        <strain evidence="1 2">SP-2023</strain>
    </source>
</reference>
<organism evidence="1 2">
    <name type="scientific">Candidatus Haliotispira prima</name>
    <dbReference type="NCBI Taxonomy" id="3034016"/>
    <lineage>
        <taxon>Bacteria</taxon>
        <taxon>Pseudomonadati</taxon>
        <taxon>Spirochaetota</taxon>
        <taxon>Spirochaetia</taxon>
        <taxon>Spirochaetales</taxon>
        <taxon>Spirochaetaceae</taxon>
        <taxon>Candidatus Haliotispira</taxon>
    </lineage>
</organism>
<dbReference type="RefSeq" id="WP_326927650.1">
    <property type="nucleotide sequence ID" value="NZ_CP123443.1"/>
</dbReference>
<dbReference type="EMBL" id="CP123443">
    <property type="protein sequence ID" value="WGK69467.1"/>
    <property type="molecule type" value="Genomic_DNA"/>
</dbReference>
<sequence length="146" mass="16196">MGLHYLFSQNRKLAGSAAEPPKETGMSAKASAKADAQMGARISAKEYFAKVEAVAGFALRPEYRGRVAALARQYRGSAILDDLRACAKKGFAEWLDKAERHFPVSETTEGDLKTDLERDSKADCIFAGIMKDLEELERERKLPKQK</sequence>
<evidence type="ECO:0000313" key="1">
    <source>
        <dbReference type="EMBL" id="WGK69467.1"/>
    </source>
</evidence>
<accession>A0ABY8MHG4</accession>
<dbReference type="Proteomes" id="UP001228690">
    <property type="component" value="Chromosome"/>
</dbReference>
<gene>
    <name evidence="1" type="ORF">P0082_01005</name>
</gene>